<keyword evidence="4" id="KW-0325">Glycoprotein</keyword>
<name>A0ABN7P5R5_TIMPD</name>
<evidence type="ECO:0000313" key="7">
    <source>
        <dbReference type="Proteomes" id="UP001153148"/>
    </source>
</evidence>
<reference evidence="6" key="1">
    <citation type="submission" date="2021-03" db="EMBL/GenBank/DDBJ databases">
        <authorList>
            <person name="Tran Van P."/>
        </authorList>
    </citation>
    <scope>NUCLEOTIDE SEQUENCE</scope>
</reference>
<dbReference type="PROSITE" id="PS52011">
    <property type="entry name" value="PEPTIDASE_M2"/>
    <property type="match status" value="1"/>
</dbReference>
<dbReference type="Proteomes" id="UP001153148">
    <property type="component" value="Unassembled WGS sequence"/>
</dbReference>
<dbReference type="EMBL" id="CAJPIN010015224">
    <property type="protein sequence ID" value="CAG2061272.1"/>
    <property type="molecule type" value="Genomic_DNA"/>
</dbReference>
<evidence type="ECO:0000313" key="6">
    <source>
        <dbReference type="EMBL" id="CAG2061272.1"/>
    </source>
</evidence>
<organism evidence="6 7">
    <name type="scientific">Timema podura</name>
    <name type="common">Walking stick</name>
    <dbReference type="NCBI Taxonomy" id="61482"/>
    <lineage>
        <taxon>Eukaryota</taxon>
        <taxon>Metazoa</taxon>
        <taxon>Ecdysozoa</taxon>
        <taxon>Arthropoda</taxon>
        <taxon>Hexapoda</taxon>
        <taxon>Insecta</taxon>
        <taxon>Pterygota</taxon>
        <taxon>Neoptera</taxon>
        <taxon>Polyneoptera</taxon>
        <taxon>Phasmatodea</taxon>
        <taxon>Timematodea</taxon>
        <taxon>Timematoidea</taxon>
        <taxon>Timematidae</taxon>
        <taxon>Timema</taxon>
    </lineage>
</organism>
<evidence type="ECO:0000256" key="5">
    <source>
        <dbReference type="PROSITE-ProRule" id="PRU01355"/>
    </source>
</evidence>
<evidence type="ECO:0000256" key="3">
    <source>
        <dbReference type="ARBA" id="ARBA00023157"/>
    </source>
</evidence>
<evidence type="ECO:0000256" key="2">
    <source>
        <dbReference type="ARBA" id="ARBA00022729"/>
    </source>
</evidence>
<dbReference type="PANTHER" id="PTHR10514:SF44">
    <property type="entry name" value="ANGIOTENSIN-CONVERTING ENZYME-RELATED"/>
    <property type="match status" value="1"/>
</dbReference>
<dbReference type="PANTHER" id="PTHR10514">
    <property type="entry name" value="ANGIOTENSIN-CONVERTING ENZYME"/>
    <property type="match status" value="1"/>
</dbReference>
<evidence type="ECO:0000256" key="1">
    <source>
        <dbReference type="ARBA" id="ARBA00008139"/>
    </source>
</evidence>
<keyword evidence="2" id="KW-0732">Signal</keyword>
<dbReference type="InterPro" id="IPR001548">
    <property type="entry name" value="Peptidase_M2"/>
</dbReference>
<sequence>MQSIYSTANICHFKNDSKCDLRLEPDLTKILENSRDPEELKHVWLKWRDATGRRMKDMFVQYVELENEAARLNSEKEPSSVSFSGYYF</sequence>
<keyword evidence="3 5" id="KW-1015">Disulfide bond</keyword>
<comment type="caution">
    <text evidence="5">Lacks conserved residue(s) required for the propagation of feature annotation.</text>
</comment>
<dbReference type="Pfam" id="PF01401">
    <property type="entry name" value="Peptidase_M2"/>
    <property type="match status" value="1"/>
</dbReference>
<feature type="disulfide bond" evidence="5">
    <location>
        <begin position="11"/>
        <end position="19"/>
    </location>
</feature>
<comment type="caution">
    <text evidence="6">The sequence shown here is derived from an EMBL/GenBank/DDBJ whole genome shotgun (WGS) entry which is preliminary data.</text>
</comment>
<keyword evidence="7" id="KW-1185">Reference proteome</keyword>
<dbReference type="SUPFAM" id="SSF55486">
    <property type="entry name" value="Metalloproteases ('zincins'), catalytic domain"/>
    <property type="match status" value="1"/>
</dbReference>
<evidence type="ECO:0000256" key="4">
    <source>
        <dbReference type="ARBA" id="ARBA00023180"/>
    </source>
</evidence>
<comment type="similarity">
    <text evidence="1 5">Belongs to the peptidase M2 family.</text>
</comment>
<protein>
    <submittedName>
        <fullName evidence="6">Uncharacterized protein</fullName>
    </submittedName>
</protein>
<proteinExistence type="inferred from homology"/>
<gene>
    <name evidence="6" type="ORF">TPAB3V08_LOCUS8226</name>
</gene>
<accession>A0ABN7P5R5</accession>